<feature type="non-terminal residue" evidence="2">
    <location>
        <position position="1"/>
    </location>
</feature>
<gene>
    <name evidence="2" type="ORF">DD728_04535</name>
</gene>
<protein>
    <submittedName>
        <fullName evidence="2">Restriction endonuclease subunit R</fullName>
    </submittedName>
</protein>
<dbReference type="AlphaFoldDB" id="A0A356W547"/>
<keyword evidence="2" id="KW-0378">Hydrolase</keyword>
<keyword evidence="2" id="KW-0540">Nuclease</keyword>
<dbReference type="Pfam" id="PF08463">
    <property type="entry name" value="EcoEI_R_C"/>
    <property type="match status" value="1"/>
</dbReference>
<reference evidence="2 3" key="1">
    <citation type="journal article" date="2018" name="Nat. Biotechnol.">
        <title>A standardized bacterial taxonomy based on genome phylogeny substantially revises the tree of life.</title>
        <authorList>
            <person name="Parks D.H."/>
            <person name="Chuvochina M."/>
            <person name="Waite D.W."/>
            <person name="Rinke C."/>
            <person name="Skarshewski A."/>
            <person name="Chaumeil P.A."/>
            <person name="Hugenholtz P."/>
        </authorList>
    </citation>
    <scope>NUCLEOTIDE SEQUENCE [LARGE SCALE GENOMIC DNA]</scope>
    <source>
        <strain evidence="2">UBA10378</strain>
    </source>
</reference>
<evidence type="ECO:0000259" key="1">
    <source>
        <dbReference type="Pfam" id="PF08463"/>
    </source>
</evidence>
<accession>A0A356W547</accession>
<evidence type="ECO:0000313" key="2">
    <source>
        <dbReference type="EMBL" id="HBQ48145.1"/>
    </source>
</evidence>
<proteinExistence type="predicted"/>
<comment type="caution">
    <text evidence="2">The sequence shown here is derived from an EMBL/GenBank/DDBJ whole genome shotgun (WGS) entry which is preliminary data.</text>
</comment>
<dbReference type="Proteomes" id="UP000263957">
    <property type="component" value="Unassembled WGS sequence"/>
</dbReference>
<dbReference type="GO" id="GO:0006304">
    <property type="term" value="P:DNA modification"/>
    <property type="evidence" value="ECO:0007669"/>
    <property type="project" value="InterPro"/>
</dbReference>
<dbReference type="EMBL" id="DOGS01000095">
    <property type="protein sequence ID" value="HBQ48145.1"/>
    <property type="molecule type" value="Genomic_DNA"/>
</dbReference>
<name>A0A356W547_9PROT</name>
<feature type="domain" description="EcoEI R protein C-terminal" evidence="1">
    <location>
        <begin position="5"/>
        <end position="114"/>
    </location>
</feature>
<organism evidence="2 3">
    <name type="scientific">Hyphomonas atlantica</name>
    <dbReference type="NCBI Taxonomy" id="1280948"/>
    <lineage>
        <taxon>Bacteria</taxon>
        <taxon>Pseudomonadati</taxon>
        <taxon>Pseudomonadota</taxon>
        <taxon>Alphaproteobacteria</taxon>
        <taxon>Hyphomonadales</taxon>
        <taxon>Hyphomonadaceae</taxon>
        <taxon>Hyphomonas</taxon>
    </lineage>
</organism>
<dbReference type="GO" id="GO:0004519">
    <property type="term" value="F:endonuclease activity"/>
    <property type="evidence" value="ECO:0007669"/>
    <property type="project" value="UniProtKB-KW"/>
</dbReference>
<dbReference type="InterPro" id="IPR013670">
    <property type="entry name" value="EcoEI_R_C_dom"/>
</dbReference>
<dbReference type="GO" id="GO:0003677">
    <property type="term" value="F:DNA binding"/>
    <property type="evidence" value="ECO:0007669"/>
    <property type="project" value="InterPro"/>
</dbReference>
<keyword evidence="2" id="KW-0255">Endonuclease</keyword>
<evidence type="ECO:0000313" key="3">
    <source>
        <dbReference type="Proteomes" id="UP000263957"/>
    </source>
</evidence>
<sequence>LHAEHPHVTEDLLRQAYKNRKAHFIQFIRHILGIETLKSFPETVSEAFDRFIKDHSNLTTRQLDFLGLLKNFIIDRETVERKDLIKSPFTVIHPQGIRGVFSPAEVEDILQLTEELAA</sequence>